<dbReference type="AlphaFoldDB" id="A0A6H0UED2"/>
<dbReference type="Proteomes" id="UP000501945">
    <property type="component" value="Chromosome"/>
</dbReference>
<name>A0A6H0UED2_9LACT</name>
<dbReference type="RefSeq" id="WP_167838691.1">
    <property type="nucleotide sequence ID" value="NZ_CP047616.1"/>
</dbReference>
<dbReference type="EMBL" id="CP047616">
    <property type="protein sequence ID" value="QIW53706.1"/>
    <property type="molecule type" value="Genomic_DNA"/>
</dbReference>
<protein>
    <submittedName>
        <fullName evidence="1">Uncharacterized protein</fullName>
    </submittedName>
</protein>
<accession>A0A6H0UED2</accession>
<evidence type="ECO:0000313" key="2">
    <source>
        <dbReference type="Proteomes" id="UP000501945"/>
    </source>
</evidence>
<proteinExistence type="predicted"/>
<evidence type="ECO:0000313" key="1">
    <source>
        <dbReference type="EMBL" id="QIW53706.1"/>
    </source>
</evidence>
<sequence>MSHESKQTYLEEVERNLEEIYSNFKYLYHIHMTDERALTQLGKRTLYQIWNYRETDFNSSFYVPYKLKKRYSDKVKNYLF</sequence>
<gene>
    <name evidence="1" type="ORF">GU336_05885</name>
</gene>
<organism evidence="1 2">
    <name type="scientific">Pseudolactococcus raffinolactis</name>
    <dbReference type="NCBI Taxonomy" id="1366"/>
    <lineage>
        <taxon>Bacteria</taxon>
        <taxon>Bacillati</taxon>
        <taxon>Bacillota</taxon>
        <taxon>Bacilli</taxon>
        <taxon>Lactobacillales</taxon>
        <taxon>Streptococcaceae</taxon>
        <taxon>Pseudolactococcus</taxon>
    </lineage>
</organism>
<reference evidence="1 2" key="1">
    <citation type="submission" date="2019-12" db="EMBL/GenBank/DDBJ databases">
        <title>Whole genome sequences of Lactococcus raffinolactis strains isolated from sewage.</title>
        <authorList>
            <person name="Ybazeta G."/>
            <person name="Ross M."/>
            <person name="Brabant-Kirwan D."/>
            <person name="Saleh M."/>
            <person name="Dillon J.A."/>
            <person name="Splinter K."/>
            <person name="Nokhbeh R."/>
        </authorList>
    </citation>
    <scope>NUCLEOTIDE SEQUENCE [LARGE SCALE GENOMIC DNA]</scope>
    <source>
        <strain evidence="1 2">Lr_19_5</strain>
    </source>
</reference>